<feature type="transmembrane region" description="Helical" evidence="9">
    <location>
        <begin position="108"/>
        <end position="130"/>
    </location>
</feature>
<name>A0A0A9YJN5_LYGHE</name>
<feature type="domain" description="Peptidase S54 rhomboid" evidence="11">
    <location>
        <begin position="26"/>
        <end position="127"/>
    </location>
</feature>
<evidence type="ECO:0000256" key="6">
    <source>
        <dbReference type="ARBA" id="ARBA00022801"/>
    </source>
</evidence>
<dbReference type="EC" id="3.4.21.105" evidence="4"/>
<dbReference type="EMBL" id="GBHO01011205">
    <property type="protein sequence ID" value="JAG32399.1"/>
    <property type="molecule type" value="Transcribed_RNA"/>
</dbReference>
<evidence type="ECO:0000256" key="9">
    <source>
        <dbReference type="SAM" id="Phobius"/>
    </source>
</evidence>
<evidence type="ECO:0000256" key="5">
    <source>
        <dbReference type="ARBA" id="ARBA00022692"/>
    </source>
</evidence>
<dbReference type="GO" id="GO:0016020">
    <property type="term" value="C:membrane"/>
    <property type="evidence" value="ECO:0007669"/>
    <property type="project" value="UniProtKB-SubCell"/>
</dbReference>
<feature type="transmembrane region" description="Helical" evidence="9">
    <location>
        <begin position="34"/>
        <end position="55"/>
    </location>
</feature>
<dbReference type="AlphaFoldDB" id="A0A0A9YJN5"/>
<keyword evidence="10" id="KW-0732">Signal</keyword>
<protein>
    <recommendedName>
        <fullName evidence="4">rhomboid protease</fullName>
        <ecNumber evidence="4">3.4.21.105</ecNumber>
    </recommendedName>
</protein>
<comment type="similarity">
    <text evidence="3">Belongs to the peptidase S54 family.</text>
</comment>
<reference evidence="12" key="1">
    <citation type="journal article" date="2014" name="PLoS ONE">
        <title>Transcriptome-Based Identification of ABC Transporters in the Western Tarnished Plant Bug Lygus hesperus.</title>
        <authorList>
            <person name="Hull J.J."/>
            <person name="Chaney K."/>
            <person name="Geib S.M."/>
            <person name="Fabrick J.A."/>
            <person name="Brent C.S."/>
            <person name="Walsh D."/>
            <person name="Lavine L.C."/>
        </authorList>
    </citation>
    <scope>NUCLEOTIDE SEQUENCE</scope>
</reference>
<dbReference type="Gene3D" id="1.20.1540.10">
    <property type="entry name" value="Rhomboid-like"/>
    <property type="match status" value="1"/>
</dbReference>
<dbReference type="SUPFAM" id="SSF144091">
    <property type="entry name" value="Rhomboid-like"/>
    <property type="match status" value="1"/>
</dbReference>
<proteinExistence type="inferred from homology"/>
<keyword evidence="8 9" id="KW-0472">Membrane</keyword>
<dbReference type="PANTHER" id="PTHR43731">
    <property type="entry name" value="RHOMBOID PROTEASE"/>
    <property type="match status" value="1"/>
</dbReference>
<feature type="non-terminal residue" evidence="12">
    <location>
        <position position="1"/>
    </location>
</feature>
<evidence type="ECO:0000256" key="10">
    <source>
        <dbReference type="SAM" id="SignalP"/>
    </source>
</evidence>
<dbReference type="InterPro" id="IPR022764">
    <property type="entry name" value="Peptidase_S54_rhomboid_dom"/>
</dbReference>
<keyword evidence="7 9" id="KW-1133">Transmembrane helix</keyword>
<dbReference type="InterPro" id="IPR035952">
    <property type="entry name" value="Rhomboid-like_sf"/>
</dbReference>
<feature type="transmembrane region" description="Helical" evidence="9">
    <location>
        <begin position="67"/>
        <end position="88"/>
    </location>
</feature>
<evidence type="ECO:0000313" key="12">
    <source>
        <dbReference type="EMBL" id="JAG32399.1"/>
    </source>
</evidence>
<keyword evidence="6" id="KW-0378">Hydrolase</keyword>
<gene>
    <name evidence="12" type="primary">PARL</name>
    <name evidence="12" type="ORF">CM83_102550</name>
</gene>
<evidence type="ECO:0000256" key="2">
    <source>
        <dbReference type="ARBA" id="ARBA00004141"/>
    </source>
</evidence>
<feature type="signal peptide" evidence="10">
    <location>
        <begin position="1"/>
        <end position="18"/>
    </location>
</feature>
<dbReference type="InterPro" id="IPR050925">
    <property type="entry name" value="Rhomboid_protease_S54"/>
</dbReference>
<evidence type="ECO:0000256" key="7">
    <source>
        <dbReference type="ARBA" id="ARBA00022989"/>
    </source>
</evidence>
<sequence length="131" mass="13913">CSLLTGCLLTAPLLNTLALHDSSSPLVQCALQGYEIPSLGASGSIMAICAVNALLFPRDKVFFSRFFVPVPFAVLAYITSDVLGLLRVANPIFNSQSHDDHLLEVDNVAHGGHLGGFLAGILYVSICILFP</sequence>
<evidence type="ECO:0000256" key="3">
    <source>
        <dbReference type="ARBA" id="ARBA00009045"/>
    </source>
</evidence>
<feature type="chain" id="PRO_5002070829" description="rhomboid protease" evidence="10">
    <location>
        <begin position="19"/>
        <end position="131"/>
    </location>
</feature>
<evidence type="ECO:0000256" key="8">
    <source>
        <dbReference type="ARBA" id="ARBA00023136"/>
    </source>
</evidence>
<comment type="subcellular location">
    <subcellularLocation>
        <location evidence="2">Membrane</location>
        <topology evidence="2">Multi-pass membrane protein</topology>
    </subcellularLocation>
</comment>
<evidence type="ECO:0000256" key="1">
    <source>
        <dbReference type="ARBA" id="ARBA00000156"/>
    </source>
</evidence>
<feature type="non-terminal residue" evidence="12">
    <location>
        <position position="131"/>
    </location>
</feature>
<keyword evidence="5 9" id="KW-0812">Transmembrane</keyword>
<dbReference type="GO" id="GO:0004252">
    <property type="term" value="F:serine-type endopeptidase activity"/>
    <property type="evidence" value="ECO:0007669"/>
    <property type="project" value="InterPro"/>
</dbReference>
<dbReference type="PANTHER" id="PTHR43731:SF14">
    <property type="entry name" value="PRESENILIN-ASSOCIATED RHOMBOID-LIKE PROTEIN, MITOCHONDRIAL"/>
    <property type="match status" value="1"/>
</dbReference>
<reference evidence="12" key="2">
    <citation type="submission" date="2014-07" db="EMBL/GenBank/DDBJ databases">
        <authorList>
            <person name="Hull J."/>
        </authorList>
    </citation>
    <scope>NUCLEOTIDE SEQUENCE</scope>
</reference>
<evidence type="ECO:0000256" key="4">
    <source>
        <dbReference type="ARBA" id="ARBA00013039"/>
    </source>
</evidence>
<dbReference type="Pfam" id="PF01694">
    <property type="entry name" value="Rhomboid"/>
    <property type="match status" value="1"/>
</dbReference>
<comment type="catalytic activity">
    <reaction evidence="1">
        <text>Cleaves type-1 transmembrane domains using a catalytic dyad composed of serine and histidine that are contributed by different transmembrane domains.</text>
        <dbReference type="EC" id="3.4.21.105"/>
    </reaction>
</comment>
<organism evidence="12">
    <name type="scientific">Lygus hesperus</name>
    <name type="common">Western plant bug</name>
    <dbReference type="NCBI Taxonomy" id="30085"/>
    <lineage>
        <taxon>Eukaryota</taxon>
        <taxon>Metazoa</taxon>
        <taxon>Ecdysozoa</taxon>
        <taxon>Arthropoda</taxon>
        <taxon>Hexapoda</taxon>
        <taxon>Insecta</taxon>
        <taxon>Pterygota</taxon>
        <taxon>Neoptera</taxon>
        <taxon>Paraneoptera</taxon>
        <taxon>Hemiptera</taxon>
        <taxon>Heteroptera</taxon>
        <taxon>Panheteroptera</taxon>
        <taxon>Cimicomorpha</taxon>
        <taxon>Miridae</taxon>
        <taxon>Mirini</taxon>
        <taxon>Lygus</taxon>
    </lineage>
</organism>
<evidence type="ECO:0000259" key="11">
    <source>
        <dbReference type="Pfam" id="PF01694"/>
    </source>
</evidence>
<accession>A0A0A9YJN5</accession>